<evidence type="ECO:0000313" key="3">
    <source>
        <dbReference type="EMBL" id="QDT43419.1"/>
    </source>
</evidence>
<evidence type="ECO:0000313" key="4">
    <source>
        <dbReference type="Proteomes" id="UP000317171"/>
    </source>
</evidence>
<proteinExistence type="predicted"/>
<sequence precursor="true">MNLCRFWFSMLLIGIAVQSQQAHAQALRIQQPIVQQFSAGTTLTVPDRGSALIGGFSSGAIRSRQTGPFRRGSNYGHAFQSSSSSVSVYIHDFEAMDRMLLNSAPAALRHSGGIQNRNQHWKQQLLSRQADASTPNRFPASRTSVGTSTRSAEQIAQTKAERFYELGQKAERKHATPNIAILHYRVAEKYGSAPAKVRLQQLTKLKNE</sequence>
<keyword evidence="2" id="KW-0732">Signal</keyword>
<evidence type="ECO:0000256" key="2">
    <source>
        <dbReference type="SAM" id="SignalP"/>
    </source>
</evidence>
<reference evidence="3 4" key="1">
    <citation type="submission" date="2019-02" db="EMBL/GenBank/DDBJ databases">
        <title>Deep-cultivation of Planctomycetes and their phenomic and genomic characterization uncovers novel biology.</title>
        <authorList>
            <person name="Wiegand S."/>
            <person name="Jogler M."/>
            <person name="Boedeker C."/>
            <person name="Pinto D."/>
            <person name="Vollmers J."/>
            <person name="Rivas-Marin E."/>
            <person name="Kohn T."/>
            <person name="Peeters S.H."/>
            <person name="Heuer A."/>
            <person name="Rast P."/>
            <person name="Oberbeckmann S."/>
            <person name="Bunk B."/>
            <person name="Jeske O."/>
            <person name="Meyerdierks A."/>
            <person name="Storesund J.E."/>
            <person name="Kallscheuer N."/>
            <person name="Luecker S."/>
            <person name="Lage O.M."/>
            <person name="Pohl T."/>
            <person name="Merkel B.J."/>
            <person name="Hornburger P."/>
            <person name="Mueller R.-W."/>
            <person name="Bruemmer F."/>
            <person name="Labrenz M."/>
            <person name="Spormann A.M."/>
            <person name="Op den Camp H."/>
            <person name="Overmann J."/>
            <person name="Amann R."/>
            <person name="Jetten M.S.M."/>
            <person name="Mascher T."/>
            <person name="Medema M.H."/>
            <person name="Devos D.P."/>
            <person name="Kaster A.-K."/>
            <person name="Ovreas L."/>
            <person name="Rohde M."/>
            <person name="Galperin M.Y."/>
            <person name="Jogler C."/>
        </authorList>
    </citation>
    <scope>NUCLEOTIDE SEQUENCE [LARGE SCALE GENOMIC DNA]</scope>
    <source>
        <strain evidence="3 4">Pan241w</strain>
    </source>
</reference>
<dbReference type="EMBL" id="CP036269">
    <property type="protein sequence ID" value="QDT43419.1"/>
    <property type="molecule type" value="Genomic_DNA"/>
</dbReference>
<evidence type="ECO:0000256" key="1">
    <source>
        <dbReference type="SAM" id="MobiDB-lite"/>
    </source>
</evidence>
<feature type="region of interest" description="Disordered" evidence="1">
    <location>
        <begin position="129"/>
        <end position="151"/>
    </location>
</feature>
<name>A0A517RHR6_9PLAN</name>
<feature type="chain" id="PRO_5021696993" evidence="2">
    <location>
        <begin position="25"/>
        <end position="208"/>
    </location>
</feature>
<dbReference type="AlphaFoldDB" id="A0A517RHR6"/>
<dbReference type="OrthoDB" id="289357at2"/>
<accession>A0A517RHR6</accession>
<keyword evidence="4" id="KW-1185">Reference proteome</keyword>
<dbReference type="Proteomes" id="UP000317171">
    <property type="component" value="Chromosome"/>
</dbReference>
<gene>
    <name evidence="3" type="ORF">Pan241w_35190</name>
</gene>
<dbReference type="KEGG" id="gaz:Pan241w_35190"/>
<organism evidence="3 4">
    <name type="scientific">Gimesia alba</name>
    <dbReference type="NCBI Taxonomy" id="2527973"/>
    <lineage>
        <taxon>Bacteria</taxon>
        <taxon>Pseudomonadati</taxon>
        <taxon>Planctomycetota</taxon>
        <taxon>Planctomycetia</taxon>
        <taxon>Planctomycetales</taxon>
        <taxon>Planctomycetaceae</taxon>
        <taxon>Gimesia</taxon>
    </lineage>
</organism>
<protein>
    <submittedName>
        <fullName evidence="3">Uncharacterized protein</fullName>
    </submittedName>
</protein>
<dbReference type="RefSeq" id="WP_145218088.1">
    <property type="nucleotide sequence ID" value="NZ_CP036269.1"/>
</dbReference>
<feature type="signal peptide" evidence="2">
    <location>
        <begin position="1"/>
        <end position="24"/>
    </location>
</feature>